<keyword evidence="1" id="KW-1133">Transmembrane helix</keyword>
<feature type="transmembrane region" description="Helical" evidence="1">
    <location>
        <begin position="146"/>
        <end position="165"/>
    </location>
</feature>
<feature type="transmembrane region" description="Helical" evidence="1">
    <location>
        <begin position="43"/>
        <end position="63"/>
    </location>
</feature>
<feature type="transmembrane region" description="Helical" evidence="1">
    <location>
        <begin position="109"/>
        <end position="126"/>
    </location>
</feature>
<dbReference type="PANTHER" id="PTHR23028:SF53">
    <property type="entry name" value="ACYL_TRANSF_3 DOMAIN-CONTAINING PROTEIN"/>
    <property type="match status" value="1"/>
</dbReference>
<dbReference type="EMBL" id="CAJNOR010004145">
    <property type="protein sequence ID" value="CAF1478642.1"/>
    <property type="molecule type" value="Genomic_DNA"/>
</dbReference>
<dbReference type="Pfam" id="PF01757">
    <property type="entry name" value="Acyl_transf_3"/>
    <property type="match status" value="1"/>
</dbReference>
<dbReference type="GO" id="GO:0016747">
    <property type="term" value="F:acyltransferase activity, transferring groups other than amino-acyl groups"/>
    <property type="evidence" value="ECO:0007669"/>
    <property type="project" value="InterPro"/>
</dbReference>
<feature type="transmembrane region" description="Helical" evidence="1">
    <location>
        <begin position="328"/>
        <end position="346"/>
    </location>
</feature>
<dbReference type="GO" id="GO:0016020">
    <property type="term" value="C:membrane"/>
    <property type="evidence" value="ECO:0007669"/>
    <property type="project" value="TreeGrafter"/>
</dbReference>
<feature type="transmembrane region" description="Helical" evidence="1">
    <location>
        <begin position="234"/>
        <end position="255"/>
    </location>
</feature>
<reference evidence="3" key="1">
    <citation type="submission" date="2021-02" db="EMBL/GenBank/DDBJ databases">
        <authorList>
            <person name="Nowell W R."/>
        </authorList>
    </citation>
    <scope>NUCLEOTIDE SEQUENCE</scope>
</reference>
<keyword evidence="1" id="KW-0472">Membrane</keyword>
<keyword evidence="4" id="KW-1185">Reference proteome</keyword>
<organism evidence="3 4">
    <name type="scientific">Adineta ricciae</name>
    <name type="common">Rotifer</name>
    <dbReference type="NCBI Taxonomy" id="249248"/>
    <lineage>
        <taxon>Eukaryota</taxon>
        <taxon>Metazoa</taxon>
        <taxon>Spiralia</taxon>
        <taxon>Gnathifera</taxon>
        <taxon>Rotifera</taxon>
        <taxon>Eurotatoria</taxon>
        <taxon>Bdelloidea</taxon>
        <taxon>Adinetida</taxon>
        <taxon>Adinetidae</taxon>
        <taxon>Adineta</taxon>
    </lineage>
</organism>
<proteinExistence type="predicted"/>
<evidence type="ECO:0000256" key="1">
    <source>
        <dbReference type="SAM" id="Phobius"/>
    </source>
</evidence>
<feature type="transmembrane region" description="Helical" evidence="1">
    <location>
        <begin position="358"/>
        <end position="378"/>
    </location>
</feature>
<protein>
    <recommendedName>
        <fullName evidence="2">Acyltransferase 3 domain-containing protein</fullName>
    </recommendedName>
</protein>
<name>A0A815RKY8_ADIRI</name>
<comment type="caution">
    <text evidence="3">The sequence shown here is derived from an EMBL/GenBank/DDBJ whole genome shotgun (WGS) entry which is preliminary data.</text>
</comment>
<evidence type="ECO:0000313" key="3">
    <source>
        <dbReference type="EMBL" id="CAF1478642.1"/>
    </source>
</evidence>
<feature type="transmembrane region" description="Helical" evidence="1">
    <location>
        <begin position="84"/>
        <end position="103"/>
    </location>
</feature>
<evidence type="ECO:0000313" key="4">
    <source>
        <dbReference type="Proteomes" id="UP000663828"/>
    </source>
</evidence>
<gene>
    <name evidence="3" type="ORF">XAT740_LOCUS38401</name>
</gene>
<keyword evidence="1" id="KW-0812">Transmembrane</keyword>
<dbReference type="PANTHER" id="PTHR23028">
    <property type="entry name" value="ACETYLTRANSFERASE"/>
    <property type="match status" value="1"/>
</dbReference>
<dbReference type="Proteomes" id="UP000663828">
    <property type="component" value="Unassembled WGS sequence"/>
</dbReference>
<evidence type="ECO:0000259" key="2">
    <source>
        <dbReference type="Pfam" id="PF01757"/>
    </source>
</evidence>
<feature type="transmembrane region" description="Helical" evidence="1">
    <location>
        <begin position="291"/>
        <end position="312"/>
    </location>
</feature>
<dbReference type="GO" id="GO:0000271">
    <property type="term" value="P:polysaccharide biosynthetic process"/>
    <property type="evidence" value="ECO:0007669"/>
    <property type="project" value="TreeGrafter"/>
</dbReference>
<accession>A0A815RKY8</accession>
<sequence>MSKLLWLTECSNPTYRPDIDGLRGVAILAVLAFHVFPKCLPGGYVGVDIFFVVSGYLITSIIDNEIDTNSFSFLQFYCRRIRRLYPSLILVLIACYAAGWYSLCPSEFGNLNAYIFAGAFFFANFLANKDTQYFSAQSDTKPLLHLWSLGIEEQFYIIWPVIVYIARKMKLNVQLLTIALALISFTINIKQIRIDIVQNFFWPTSRFWELLIGAQLSFVSKSFDSYCSSNNRAIACNIISIAGILLTFLPMYLIGKKSAFPGWWALAPTTGTAFLILGGPACWINQKIISTHVLVAIGLISYPLYLCHWPLLVSVRVYAEQSISTDKLILVVVFSFAFGWLVYWFVERAFRTARLSNLNHLYLIAIMSVIGFVALLTYRYDGLPNRFSPYVRNVTRFTENYFLRHMTAYGVPGSFISPRKGKEKFRTTTFNIEKPASTAVVLWGDSLAAHLRPGILHKRLSFDLHN</sequence>
<feature type="transmembrane region" description="Helical" evidence="1">
    <location>
        <begin position="261"/>
        <end position="284"/>
    </location>
</feature>
<dbReference type="InterPro" id="IPR050879">
    <property type="entry name" value="Acyltransferase_3"/>
</dbReference>
<dbReference type="InterPro" id="IPR002656">
    <property type="entry name" value="Acyl_transf_3_dom"/>
</dbReference>
<feature type="domain" description="Acyltransferase 3" evidence="2">
    <location>
        <begin position="18"/>
        <end position="344"/>
    </location>
</feature>
<dbReference type="AlphaFoldDB" id="A0A815RKY8"/>